<organism evidence="2 3">
    <name type="scientific">Rhizoctonia solani</name>
    <dbReference type="NCBI Taxonomy" id="456999"/>
    <lineage>
        <taxon>Eukaryota</taxon>
        <taxon>Fungi</taxon>
        <taxon>Dikarya</taxon>
        <taxon>Basidiomycota</taxon>
        <taxon>Agaricomycotina</taxon>
        <taxon>Agaricomycetes</taxon>
        <taxon>Cantharellales</taxon>
        <taxon>Ceratobasidiaceae</taxon>
        <taxon>Rhizoctonia</taxon>
    </lineage>
</organism>
<feature type="compositionally biased region" description="Basic and acidic residues" evidence="1">
    <location>
        <begin position="92"/>
        <end position="101"/>
    </location>
</feature>
<dbReference type="Proteomes" id="UP000614334">
    <property type="component" value="Unassembled WGS sequence"/>
</dbReference>
<feature type="compositionally biased region" description="Polar residues" evidence="1">
    <location>
        <begin position="55"/>
        <end position="71"/>
    </location>
</feature>
<protein>
    <submittedName>
        <fullName evidence="2">Uncharacterized protein</fullName>
    </submittedName>
</protein>
<sequence>MYSAPIKKIKQGLFESTVHKVTKQGRSGRATPEPSLNPKHDIQPSSLPPCKPFQLQPSNTVSRDMSTSSPHSNKEASPEGSVSPLIIGQPDPQDRPGRCEDISTVPSGHRRDDLVPRRNTDPKHPREYDRMLSILGTLSNTLDYHMQRSNPLRMSDCIAKMTKSINEQTEIIKGRKDLSTERKLAKAKQDDEDIMNAYHRIEAAFQQLHTEAILSVWGIVDEQATNNLLDKLSPSKLAAHNSALSDDLGRRLCTENTRKQVLSDLDHWSNNPAAQTSTG</sequence>
<evidence type="ECO:0000313" key="2">
    <source>
        <dbReference type="EMBL" id="KAF8756455.1"/>
    </source>
</evidence>
<gene>
    <name evidence="2" type="ORF">RHS01_04607</name>
</gene>
<accession>A0A8H7IFW8</accession>
<evidence type="ECO:0000256" key="1">
    <source>
        <dbReference type="SAM" id="MobiDB-lite"/>
    </source>
</evidence>
<name>A0A8H7IFW8_9AGAM</name>
<proteinExistence type="predicted"/>
<feature type="compositionally biased region" description="Basic and acidic residues" evidence="1">
    <location>
        <begin position="109"/>
        <end position="125"/>
    </location>
</feature>
<reference evidence="2" key="1">
    <citation type="submission" date="2020-09" db="EMBL/GenBank/DDBJ databases">
        <title>Comparative genome analyses of four rice-infecting Rhizoctonia solani isolates reveal extensive enrichment of homogalacturonan modification genes.</title>
        <authorList>
            <person name="Lee D.-Y."/>
            <person name="Jeon J."/>
            <person name="Kim K.-T."/>
            <person name="Cheong K."/>
            <person name="Song H."/>
            <person name="Choi G."/>
            <person name="Ko J."/>
            <person name="Opiyo S.O."/>
            <person name="Zuo S."/>
            <person name="Madhav S."/>
            <person name="Lee Y.-H."/>
            <person name="Wang G.-L."/>
        </authorList>
    </citation>
    <scope>NUCLEOTIDE SEQUENCE</scope>
    <source>
        <strain evidence="2">AG1-IA B2</strain>
    </source>
</reference>
<dbReference type="EMBL" id="JACYCF010000006">
    <property type="protein sequence ID" value="KAF8756455.1"/>
    <property type="molecule type" value="Genomic_DNA"/>
</dbReference>
<evidence type="ECO:0000313" key="3">
    <source>
        <dbReference type="Proteomes" id="UP000614334"/>
    </source>
</evidence>
<feature type="region of interest" description="Disordered" evidence="1">
    <location>
        <begin position="17"/>
        <end position="125"/>
    </location>
</feature>
<dbReference type="AlphaFoldDB" id="A0A8H7IFW8"/>
<comment type="caution">
    <text evidence="2">The sequence shown here is derived from an EMBL/GenBank/DDBJ whole genome shotgun (WGS) entry which is preliminary data.</text>
</comment>